<gene>
    <name evidence="4" type="ORF">ECRASSUSDP1_LOCUS16195</name>
</gene>
<name>A0AAD1XLH6_EUPCR</name>
<feature type="compositionally biased region" description="Polar residues" evidence="2">
    <location>
        <begin position="184"/>
        <end position="198"/>
    </location>
</feature>
<protein>
    <recommendedName>
        <fullName evidence="3">BZIP domain-containing protein</fullName>
    </recommendedName>
</protein>
<evidence type="ECO:0000259" key="3">
    <source>
        <dbReference type="Pfam" id="PF07716"/>
    </source>
</evidence>
<feature type="compositionally biased region" description="Basic and acidic residues" evidence="2">
    <location>
        <begin position="9"/>
        <end position="23"/>
    </location>
</feature>
<feature type="region of interest" description="Disordered" evidence="2">
    <location>
        <begin position="1"/>
        <end position="27"/>
    </location>
</feature>
<keyword evidence="1" id="KW-0175">Coiled coil</keyword>
<dbReference type="CDD" id="cd14686">
    <property type="entry name" value="bZIP"/>
    <property type="match status" value="1"/>
</dbReference>
<feature type="coiled-coil region" evidence="1">
    <location>
        <begin position="28"/>
        <end position="62"/>
    </location>
</feature>
<keyword evidence="5" id="KW-1185">Reference proteome</keyword>
<evidence type="ECO:0000256" key="2">
    <source>
        <dbReference type="SAM" id="MobiDB-lite"/>
    </source>
</evidence>
<dbReference type="Gene3D" id="1.20.5.170">
    <property type="match status" value="1"/>
</dbReference>
<dbReference type="GO" id="GO:0003700">
    <property type="term" value="F:DNA-binding transcription factor activity"/>
    <property type="evidence" value="ECO:0007669"/>
    <property type="project" value="InterPro"/>
</dbReference>
<feature type="region of interest" description="Disordered" evidence="2">
    <location>
        <begin position="184"/>
        <end position="203"/>
    </location>
</feature>
<proteinExistence type="predicted"/>
<dbReference type="EMBL" id="CAMPGE010016265">
    <property type="protein sequence ID" value="CAI2374837.1"/>
    <property type="molecule type" value="Genomic_DNA"/>
</dbReference>
<dbReference type="Proteomes" id="UP001295684">
    <property type="component" value="Unassembled WGS sequence"/>
</dbReference>
<dbReference type="AlphaFoldDB" id="A0AAD1XLH6"/>
<dbReference type="Pfam" id="PF07716">
    <property type="entry name" value="bZIP_2"/>
    <property type="match status" value="1"/>
</dbReference>
<dbReference type="InterPro" id="IPR004827">
    <property type="entry name" value="bZIP"/>
</dbReference>
<evidence type="ECO:0000256" key="1">
    <source>
        <dbReference type="SAM" id="Coils"/>
    </source>
</evidence>
<evidence type="ECO:0000313" key="5">
    <source>
        <dbReference type="Proteomes" id="UP001295684"/>
    </source>
</evidence>
<evidence type="ECO:0000313" key="4">
    <source>
        <dbReference type="EMBL" id="CAI2374837.1"/>
    </source>
</evidence>
<feature type="domain" description="BZIP" evidence="3">
    <location>
        <begin position="28"/>
        <end position="56"/>
    </location>
</feature>
<reference evidence="4" key="1">
    <citation type="submission" date="2023-07" db="EMBL/GenBank/DDBJ databases">
        <authorList>
            <consortium name="AG Swart"/>
            <person name="Singh M."/>
            <person name="Singh A."/>
            <person name="Seah K."/>
            <person name="Emmerich C."/>
        </authorList>
    </citation>
    <scope>NUCLEOTIDE SEQUENCE</scope>
    <source>
        <strain evidence="4">DP1</strain>
    </source>
</reference>
<accession>A0AAD1XLH6</accession>
<comment type="caution">
    <text evidence="4">The sequence shown here is derived from an EMBL/GenBank/DDBJ whole genome shotgun (WGS) entry which is preliminary data.</text>
</comment>
<organism evidence="4 5">
    <name type="scientific">Euplotes crassus</name>
    <dbReference type="NCBI Taxonomy" id="5936"/>
    <lineage>
        <taxon>Eukaryota</taxon>
        <taxon>Sar</taxon>
        <taxon>Alveolata</taxon>
        <taxon>Ciliophora</taxon>
        <taxon>Intramacronucleata</taxon>
        <taxon>Spirotrichea</taxon>
        <taxon>Hypotrichia</taxon>
        <taxon>Euplotida</taxon>
        <taxon>Euplotidae</taxon>
        <taxon>Moneuplotes</taxon>
    </lineage>
</organism>
<sequence length="336" mass="39266">MQHKKRTLKERAKKEKTLSIKERSKIHRERKKRYYQELEKKVADLEEENRQLRAKLVRSLGEKDLGAGLGAGEKGSAQVLQEEEKNVYELYPKIIENNPSQFRMSMYETSRDLQGAFGTERVKVLKSAFNSIVENCIPSFFKVLLCAFNYIPCDRFFPLLRDRSKKHRSMYKFYRSEVPDKVYKNSTDASAGENSPSTEEIPDNTKILSQSCNAKELHQRRFRIEQALYSYPFSESVIDCWTKVGKKTRDYLKEVKHTIKDLVSVRNKLLRILSGLHDDFFESSMYESFTAQDVSTFGKLCCDLKGSDLLDPFMLYELKKPHSEEREEDEISWIGV</sequence>